<dbReference type="KEGG" id="mflg:ABS361_04110"/>
<proteinExistence type="predicted"/>
<gene>
    <name evidence="2" type="ORF">ABS361_04110</name>
</gene>
<protein>
    <submittedName>
        <fullName evidence="2">Rhodanese-like domain-containing protein</fullName>
    </submittedName>
</protein>
<evidence type="ECO:0000313" key="2">
    <source>
        <dbReference type="EMBL" id="XBY45477.1"/>
    </source>
</evidence>
<dbReference type="Pfam" id="PF00581">
    <property type="entry name" value="Rhodanese"/>
    <property type="match status" value="1"/>
</dbReference>
<dbReference type="InterPro" id="IPR050229">
    <property type="entry name" value="GlpE_sulfurtransferase"/>
</dbReference>
<dbReference type="SUPFAM" id="SSF52821">
    <property type="entry name" value="Rhodanese/Cell cycle control phosphatase"/>
    <property type="match status" value="1"/>
</dbReference>
<dbReference type="InterPro" id="IPR036873">
    <property type="entry name" value="Rhodanese-like_dom_sf"/>
</dbReference>
<dbReference type="Gene3D" id="3.40.250.10">
    <property type="entry name" value="Rhodanese-like domain"/>
    <property type="match status" value="1"/>
</dbReference>
<feature type="domain" description="Rhodanese" evidence="1">
    <location>
        <begin position="22"/>
        <end position="110"/>
    </location>
</feature>
<dbReference type="PANTHER" id="PTHR43031:SF1">
    <property type="entry name" value="PYRIDINE NUCLEOTIDE-DISULPHIDE OXIDOREDUCTASE"/>
    <property type="match status" value="1"/>
</dbReference>
<dbReference type="InterPro" id="IPR001763">
    <property type="entry name" value="Rhodanese-like_dom"/>
</dbReference>
<dbReference type="PANTHER" id="PTHR43031">
    <property type="entry name" value="FAD-DEPENDENT OXIDOREDUCTASE"/>
    <property type="match status" value="1"/>
</dbReference>
<organism evidence="2">
    <name type="scientific">Methyloraptor flagellatus</name>
    <dbReference type="NCBI Taxonomy" id="3162530"/>
    <lineage>
        <taxon>Bacteria</taxon>
        <taxon>Pseudomonadati</taxon>
        <taxon>Pseudomonadota</taxon>
        <taxon>Alphaproteobacteria</taxon>
        <taxon>Hyphomicrobiales</taxon>
        <taxon>Ancalomicrobiaceae</taxon>
        <taxon>Methyloraptor</taxon>
    </lineage>
</organism>
<dbReference type="AlphaFoldDB" id="A0AAU7XCB8"/>
<name>A0AAU7XCB8_9HYPH</name>
<reference evidence="2" key="1">
    <citation type="submission" date="2024-06" db="EMBL/GenBank/DDBJ databases">
        <title>Methylostella associata gen. nov., sp. nov., a novel Ancalomicrobiaceae-affiliated facultatively methylotrophic bacteria that feed on methanotrophs of the genus Methylococcus.</title>
        <authorList>
            <person name="Saltykova V."/>
            <person name="Danilova O.V."/>
            <person name="Oshkin I.Y."/>
            <person name="Belova S.E."/>
            <person name="Pimenov N.V."/>
            <person name="Dedysh S.N."/>
        </authorList>
    </citation>
    <scope>NUCLEOTIDE SEQUENCE</scope>
    <source>
        <strain evidence="2">S20</strain>
    </source>
</reference>
<sequence length="110" mass="11203">MANPVNLPLVTLTPAEAAAKFDAGEIALVDVREANEWAQARIPGAVLSPLSTLAADAANLPTDKPVVFYCMAGGRSAKAVALVQSLGIAVDTHVGGGITAWAQAGLPIER</sequence>
<dbReference type="CDD" id="cd00158">
    <property type="entry name" value="RHOD"/>
    <property type="match status" value="1"/>
</dbReference>
<dbReference type="SMART" id="SM00450">
    <property type="entry name" value="RHOD"/>
    <property type="match status" value="1"/>
</dbReference>
<accession>A0AAU7XCB8</accession>
<evidence type="ECO:0000259" key="1">
    <source>
        <dbReference type="PROSITE" id="PS50206"/>
    </source>
</evidence>
<dbReference type="PROSITE" id="PS50206">
    <property type="entry name" value="RHODANESE_3"/>
    <property type="match status" value="1"/>
</dbReference>
<dbReference type="RefSeq" id="WP_407050570.1">
    <property type="nucleotide sequence ID" value="NZ_CP158568.1"/>
</dbReference>
<dbReference type="EMBL" id="CP158568">
    <property type="protein sequence ID" value="XBY45477.1"/>
    <property type="molecule type" value="Genomic_DNA"/>
</dbReference>